<protein>
    <recommendedName>
        <fullName evidence="1">SnoaL-like domain-containing protein</fullName>
    </recommendedName>
</protein>
<dbReference type="AlphaFoldDB" id="W5TJT8"/>
<dbReference type="HOGENOM" id="CLU_106738_0_0_11"/>
<dbReference type="InterPro" id="IPR037401">
    <property type="entry name" value="SnoaL-like"/>
</dbReference>
<dbReference type="OrthoDB" id="4544552at2"/>
<sequence>MTNAAYTGNATDKEGLRRLLDKEEIRENLYRYARGVDRCDWELFRSTYHPDAHDDHGPYKGDVDGLVEWVSRRHALIEQSQHMFGQIAIDFLSDDVAVSETYEITTQRYSNEAEETIRGWVGDMEVADDDRLEIIMYARMVDRTERRNGAWKVAEREVVIEQVYWRIISADEVSTVSVPLVRGPEDAVFRFLRAGV</sequence>
<evidence type="ECO:0000313" key="3">
    <source>
        <dbReference type="Proteomes" id="UP000019150"/>
    </source>
</evidence>
<evidence type="ECO:0000313" key="2">
    <source>
        <dbReference type="EMBL" id="AHH17511.1"/>
    </source>
</evidence>
<feature type="domain" description="SnoaL-like" evidence="1">
    <location>
        <begin position="17"/>
        <end position="156"/>
    </location>
</feature>
<organism evidence="2 3">
    <name type="scientific">Nocardia nova SH22a</name>
    <dbReference type="NCBI Taxonomy" id="1415166"/>
    <lineage>
        <taxon>Bacteria</taxon>
        <taxon>Bacillati</taxon>
        <taxon>Actinomycetota</taxon>
        <taxon>Actinomycetes</taxon>
        <taxon>Mycobacteriales</taxon>
        <taxon>Nocardiaceae</taxon>
        <taxon>Nocardia</taxon>
    </lineage>
</organism>
<dbReference type="STRING" id="1415166.NONO_c27190"/>
<dbReference type="EMBL" id="CP006850">
    <property type="protein sequence ID" value="AHH17511.1"/>
    <property type="molecule type" value="Genomic_DNA"/>
</dbReference>
<accession>W5TJT8</accession>
<dbReference type="RefSeq" id="WP_025348982.1">
    <property type="nucleotide sequence ID" value="NZ_CP006850.1"/>
</dbReference>
<dbReference type="SUPFAM" id="SSF54427">
    <property type="entry name" value="NTF2-like"/>
    <property type="match status" value="1"/>
</dbReference>
<proteinExistence type="predicted"/>
<keyword evidence="3" id="KW-1185">Reference proteome</keyword>
<dbReference type="PATRIC" id="fig|1415166.3.peg.2787"/>
<evidence type="ECO:0000259" key="1">
    <source>
        <dbReference type="Pfam" id="PF13577"/>
    </source>
</evidence>
<gene>
    <name evidence="2" type="ORF">NONO_c27190</name>
</gene>
<dbReference type="InterPro" id="IPR032710">
    <property type="entry name" value="NTF2-like_dom_sf"/>
</dbReference>
<dbReference type="KEGG" id="nno:NONO_c27190"/>
<dbReference type="eggNOG" id="COG5517">
    <property type="taxonomic scope" value="Bacteria"/>
</dbReference>
<name>W5TJT8_9NOCA</name>
<dbReference type="Proteomes" id="UP000019150">
    <property type="component" value="Chromosome"/>
</dbReference>
<dbReference type="Gene3D" id="3.10.450.50">
    <property type="match status" value="1"/>
</dbReference>
<reference evidence="2 3" key="1">
    <citation type="journal article" date="2014" name="Appl. Environ. Microbiol.">
        <title>Insights into the Microbial Degradation of Rubber and Gutta-Percha by Analysis of the Complete Genome of Nocardia nova SH22a.</title>
        <authorList>
            <person name="Luo Q."/>
            <person name="Hiessl S."/>
            <person name="Poehlein A."/>
            <person name="Daniel R."/>
            <person name="Steinbuchel A."/>
        </authorList>
    </citation>
    <scope>NUCLEOTIDE SEQUENCE [LARGE SCALE GENOMIC DNA]</scope>
    <source>
        <strain evidence="2">SH22a</strain>
    </source>
</reference>
<dbReference type="Pfam" id="PF13577">
    <property type="entry name" value="SnoaL_4"/>
    <property type="match status" value="1"/>
</dbReference>